<keyword evidence="2" id="KW-1185">Reference proteome</keyword>
<reference evidence="1" key="1">
    <citation type="submission" date="2022-02" db="EMBL/GenBank/DDBJ databases">
        <title>Plant Genome Project.</title>
        <authorList>
            <person name="Zhang R.-G."/>
        </authorList>
    </citation>
    <scope>NUCLEOTIDE SEQUENCE</scope>
    <source>
        <strain evidence="1">AT1</strain>
    </source>
</reference>
<name>A0ACC0L434_RHOML</name>
<dbReference type="Proteomes" id="UP001062846">
    <property type="component" value="Chromosome 13"/>
</dbReference>
<evidence type="ECO:0000313" key="1">
    <source>
        <dbReference type="EMBL" id="KAI8523297.1"/>
    </source>
</evidence>
<sequence>MLLTVWLLINLFSNEHWVFSNIFYVLLYFSTEERLEGNEKHCVASVETSVWRYRVLEELGDGTCGSVYRAINMETSEIVAVKKMKRKFYSWEECMNLREVKSLRKLNHPNIIKLKEIVRENDELFFIFDYMEYNLYQIMSGKQKPFSEEEIRAFLSQVLQGLSHMHRNGYFHRDLKPENLLVTKDVIKIADFGLAREVSSIPPFTDYVSTRWYRAPEVLLQYSKYTPAIDMWAVGAVLAELFTMRPIFPGESEIDQLYKICCVLGTPDWTTFPETNNIALLISISYSEIMPTNLSDIIPNASLEAIDLIKVGALCTILTLCSSEFLIFVDGSKLWNVSILCFLRDFAQQLCSWDPLRRPTADQCLLHPFFQVGMRIPRPVWDPLPLKLNSIGPTPNLELKLWDFGTQPDDCFLGLTLAVKPSVAKLDDLIPTDISNTVSKGAGEDIMLRSGFPDHPQQSVFWSLLSPDHNGIAPPVESSLSLSFSPLPHSSIGVPQSAGFTISSMQPNILDNPFLAVSSPFQQGHYF</sequence>
<comment type="caution">
    <text evidence="1">The sequence shown here is derived from an EMBL/GenBank/DDBJ whole genome shotgun (WGS) entry which is preliminary data.</text>
</comment>
<proteinExistence type="predicted"/>
<evidence type="ECO:0000313" key="2">
    <source>
        <dbReference type="Proteomes" id="UP001062846"/>
    </source>
</evidence>
<protein>
    <submittedName>
        <fullName evidence="1">Uncharacterized protein</fullName>
    </submittedName>
</protein>
<accession>A0ACC0L434</accession>
<dbReference type="EMBL" id="CM046400">
    <property type="protein sequence ID" value="KAI8523297.1"/>
    <property type="molecule type" value="Genomic_DNA"/>
</dbReference>
<organism evidence="1 2">
    <name type="scientific">Rhododendron molle</name>
    <name type="common">Chinese azalea</name>
    <name type="synonym">Azalea mollis</name>
    <dbReference type="NCBI Taxonomy" id="49168"/>
    <lineage>
        <taxon>Eukaryota</taxon>
        <taxon>Viridiplantae</taxon>
        <taxon>Streptophyta</taxon>
        <taxon>Embryophyta</taxon>
        <taxon>Tracheophyta</taxon>
        <taxon>Spermatophyta</taxon>
        <taxon>Magnoliopsida</taxon>
        <taxon>eudicotyledons</taxon>
        <taxon>Gunneridae</taxon>
        <taxon>Pentapetalae</taxon>
        <taxon>asterids</taxon>
        <taxon>Ericales</taxon>
        <taxon>Ericaceae</taxon>
        <taxon>Ericoideae</taxon>
        <taxon>Rhodoreae</taxon>
        <taxon>Rhododendron</taxon>
    </lineage>
</organism>
<gene>
    <name evidence="1" type="ORF">RHMOL_Rhmol13G0062400</name>
</gene>